<protein>
    <submittedName>
        <fullName evidence="10">Laccase-4-like</fullName>
    </submittedName>
</protein>
<accession>A0A8B8DL02</accession>
<feature type="domain" description="Plastocyanin-like" evidence="7">
    <location>
        <begin position="473"/>
        <end position="620"/>
    </location>
</feature>
<dbReference type="CDD" id="cd13858">
    <property type="entry name" value="CuRO_1_tcLCC2_insect_like"/>
    <property type="match status" value="1"/>
</dbReference>
<keyword evidence="5" id="KW-0732">Signal</keyword>
<dbReference type="Proteomes" id="UP000694844">
    <property type="component" value="Chromosome 3"/>
</dbReference>
<dbReference type="PANTHER" id="PTHR11709">
    <property type="entry name" value="MULTI-COPPER OXIDASE"/>
    <property type="match status" value="1"/>
</dbReference>
<reference evidence="10" key="1">
    <citation type="submission" date="2025-08" db="UniProtKB">
        <authorList>
            <consortium name="RefSeq"/>
        </authorList>
    </citation>
    <scope>IDENTIFICATION</scope>
    <source>
        <tissue evidence="10">Whole sample</tissue>
    </source>
</reference>
<dbReference type="OrthoDB" id="2121828at2759"/>
<dbReference type="GeneID" id="111127532"/>
<name>A0A8B8DL02_CRAVI</name>
<dbReference type="AlphaFoldDB" id="A0A8B8DL02"/>
<dbReference type="CDD" id="cd13905">
    <property type="entry name" value="CuRO_3_tcLLC2_insect_like"/>
    <property type="match status" value="1"/>
</dbReference>
<dbReference type="GO" id="GO:0005886">
    <property type="term" value="C:plasma membrane"/>
    <property type="evidence" value="ECO:0007669"/>
    <property type="project" value="TreeGrafter"/>
</dbReference>
<dbReference type="InterPro" id="IPR008972">
    <property type="entry name" value="Cupredoxin"/>
</dbReference>
<comment type="similarity">
    <text evidence="1">Belongs to the multicopper oxidase family.</text>
</comment>
<keyword evidence="2" id="KW-0479">Metal-binding</keyword>
<dbReference type="SUPFAM" id="SSF49503">
    <property type="entry name" value="Cupredoxins"/>
    <property type="match status" value="3"/>
</dbReference>
<dbReference type="PROSITE" id="PS00079">
    <property type="entry name" value="MULTICOPPER_OXIDASE1"/>
    <property type="match status" value="1"/>
</dbReference>
<dbReference type="InterPro" id="IPR045087">
    <property type="entry name" value="Cu-oxidase_fam"/>
</dbReference>
<feature type="domain" description="Plastocyanin-like" evidence="6">
    <location>
        <begin position="246"/>
        <end position="367"/>
    </location>
</feature>
<evidence type="ECO:0000256" key="2">
    <source>
        <dbReference type="ARBA" id="ARBA00022723"/>
    </source>
</evidence>
<dbReference type="InterPro" id="IPR033138">
    <property type="entry name" value="Cu_oxidase_CS"/>
</dbReference>
<dbReference type="FunFam" id="2.60.40.420:FF:000045">
    <property type="entry name" value="Laccase 2"/>
    <property type="match status" value="1"/>
</dbReference>
<dbReference type="PANTHER" id="PTHR11709:SF394">
    <property type="entry name" value="FI03373P-RELATED"/>
    <property type="match status" value="1"/>
</dbReference>
<dbReference type="KEGG" id="cvn:111127532"/>
<evidence type="ECO:0000256" key="1">
    <source>
        <dbReference type="ARBA" id="ARBA00010609"/>
    </source>
</evidence>
<feature type="signal peptide" evidence="5">
    <location>
        <begin position="1"/>
        <end position="19"/>
    </location>
</feature>
<evidence type="ECO:0000256" key="5">
    <source>
        <dbReference type="SAM" id="SignalP"/>
    </source>
</evidence>
<dbReference type="GO" id="GO:0006826">
    <property type="term" value="P:iron ion transport"/>
    <property type="evidence" value="ECO:0007669"/>
    <property type="project" value="TreeGrafter"/>
</dbReference>
<dbReference type="Gene3D" id="2.60.40.420">
    <property type="entry name" value="Cupredoxins - blue copper proteins"/>
    <property type="match status" value="3"/>
</dbReference>
<evidence type="ECO:0000259" key="6">
    <source>
        <dbReference type="Pfam" id="PF00394"/>
    </source>
</evidence>
<dbReference type="Pfam" id="PF07732">
    <property type="entry name" value="Cu-oxidase_3"/>
    <property type="match status" value="1"/>
</dbReference>
<keyword evidence="3" id="KW-0560">Oxidoreductase</keyword>
<dbReference type="RefSeq" id="XP_022328453.1">
    <property type="nucleotide sequence ID" value="XM_022472745.1"/>
</dbReference>
<evidence type="ECO:0000256" key="3">
    <source>
        <dbReference type="ARBA" id="ARBA00023002"/>
    </source>
</evidence>
<keyword evidence="9" id="KW-1185">Reference proteome</keyword>
<dbReference type="Pfam" id="PF00394">
    <property type="entry name" value="Cu-oxidase"/>
    <property type="match status" value="1"/>
</dbReference>
<dbReference type="GO" id="GO:0016491">
    <property type="term" value="F:oxidoreductase activity"/>
    <property type="evidence" value="ECO:0007669"/>
    <property type="project" value="UniProtKB-KW"/>
</dbReference>
<feature type="chain" id="PRO_5034890994" evidence="5">
    <location>
        <begin position="20"/>
        <end position="700"/>
    </location>
</feature>
<evidence type="ECO:0000256" key="4">
    <source>
        <dbReference type="ARBA" id="ARBA00023008"/>
    </source>
</evidence>
<dbReference type="CDD" id="cd13884">
    <property type="entry name" value="CuRO_2_tcLCC_insect_like"/>
    <property type="match status" value="1"/>
</dbReference>
<evidence type="ECO:0000313" key="10">
    <source>
        <dbReference type="RefSeq" id="XP_022328453.1"/>
    </source>
</evidence>
<dbReference type="InterPro" id="IPR001117">
    <property type="entry name" value="Cu-oxidase_2nd"/>
</dbReference>
<sequence>MRGPLISFLAAYIFAGIFAFECDKNAYICRTSLEITNRLTMFHETEKAVYPKKGSLYRYDVTNITDAVPVNIDEVVTGDGWERQRMVVVANGTLPGPSIIGYKDQVLVIRVTNMLPSEGVSIHWHGIEQKGTPYMDGVGFVTQCPINPGQAFTYTFKLDESGTFWYHSHIGAQESKGLYGALIVRDKDQPTHLQNVSSDFILQVQDWNHDYDADQGFLFSNVGVYINRTKVATTLLPQGHTASLWNAHSSLFNGKGRYHDPQTGVHNEAPLEVFEVQEGNYYRFRVINVASVYSYRISVDNHTLSIIGSDDELVKPVDVESFWVHPGERFDFVLHASAAIGNYLIRGVADDSIAPIPAEAILHYSGAEQSFDDVTSERVNCTYADPCTVLNCPFPSYPSNPELRCMSVDALQAFFQNEVPGFQEGAFQEHFLNFIIPGTGTTPRTINNIHFQLPPSPVLSQPNDIPNPCSKSNCTADNVCTCTNIIDLFHNNTIQFVFMNMGKRKTWHSIHMHGHSFDVLKLRYANYNETTGEYISQNADISCGENATEGTICNKPKWSDPSWLNGNITGLNLVDPPRKDTVVVPYGGYVVVRIKADNPGFWMLHCHLLPDVMDGMVLLLNESFAYLPEIPKSFPTCGNYEGIDPDVLLSTPAPMTTTPIPTTTEPATCLTTGDCHRHTISGCLHEQMECVKGICVCNAS</sequence>
<evidence type="ECO:0000313" key="9">
    <source>
        <dbReference type="Proteomes" id="UP000694844"/>
    </source>
</evidence>
<dbReference type="InterPro" id="IPR011707">
    <property type="entry name" value="Cu-oxidase-like_N"/>
</dbReference>
<dbReference type="InterPro" id="IPR011706">
    <property type="entry name" value="Cu-oxidase_C"/>
</dbReference>
<keyword evidence="4" id="KW-0186">Copper</keyword>
<evidence type="ECO:0000259" key="7">
    <source>
        <dbReference type="Pfam" id="PF07731"/>
    </source>
</evidence>
<feature type="domain" description="Plastocyanin-like" evidence="8">
    <location>
        <begin position="84"/>
        <end position="188"/>
    </location>
</feature>
<organism evidence="9 10">
    <name type="scientific">Crassostrea virginica</name>
    <name type="common">Eastern oyster</name>
    <dbReference type="NCBI Taxonomy" id="6565"/>
    <lineage>
        <taxon>Eukaryota</taxon>
        <taxon>Metazoa</taxon>
        <taxon>Spiralia</taxon>
        <taxon>Lophotrochozoa</taxon>
        <taxon>Mollusca</taxon>
        <taxon>Bivalvia</taxon>
        <taxon>Autobranchia</taxon>
        <taxon>Pteriomorphia</taxon>
        <taxon>Ostreida</taxon>
        <taxon>Ostreoidea</taxon>
        <taxon>Ostreidae</taxon>
        <taxon>Crassostrea</taxon>
    </lineage>
</organism>
<evidence type="ECO:0000259" key="8">
    <source>
        <dbReference type="Pfam" id="PF07732"/>
    </source>
</evidence>
<gene>
    <name evidence="10" type="primary">LOC111127532</name>
</gene>
<proteinExistence type="inferred from homology"/>
<dbReference type="Pfam" id="PF07731">
    <property type="entry name" value="Cu-oxidase_2"/>
    <property type="match status" value="1"/>
</dbReference>
<dbReference type="GO" id="GO:0005507">
    <property type="term" value="F:copper ion binding"/>
    <property type="evidence" value="ECO:0007669"/>
    <property type="project" value="InterPro"/>
</dbReference>